<dbReference type="Proteomes" id="UP000263642">
    <property type="component" value="Unassembled WGS sequence"/>
</dbReference>
<evidence type="ECO:0000313" key="2">
    <source>
        <dbReference type="Proteomes" id="UP000263642"/>
    </source>
</evidence>
<sequence length="184" mass="20928">MVTPLRVTRGPIEFEHYTGDTSLTREPTGDVLKLHLKFENVSDDQTFEPLDQKLLLSRVSGKDSDAKLRANNFLSSLDQKQTDGNRILVYDMPPSWEWNLKGQNINQEKKPQELKPGESFETYVATNEQGIDDLKGDLVWRLQIRKGYNPKSRRGVTTLIEVVFNSSQIQSDMISGSKESQPTT</sequence>
<dbReference type="AlphaFoldDB" id="A0A3D3R2H5"/>
<gene>
    <name evidence="1" type="ORF">DIT97_08380</name>
</gene>
<comment type="caution">
    <text evidence="1">The sequence shown here is derived from an EMBL/GenBank/DDBJ whole genome shotgun (WGS) entry which is preliminary data.</text>
</comment>
<dbReference type="EMBL" id="DQAY01000051">
    <property type="protein sequence ID" value="HCO23061.1"/>
    <property type="molecule type" value="Genomic_DNA"/>
</dbReference>
<accession>A0A3D3R2H5</accession>
<name>A0A3D3R2H5_9PLAN</name>
<organism evidence="1 2">
    <name type="scientific">Gimesia maris</name>
    <dbReference type="NCBI Taxonomy" id="122"/>
    <lineage>
        <taxon>Bacteria</taxon>
        <taxon>Pseudomonadati</taxon>
        <taxon>Planctomycetota</taxon>
        <taxon>Planctomycetia</taxon>
        <taxon>Planctomycetales</taxon>
        <taxon>Planctomycetaceae</taxon>
        <taxon>Gimesia</taxon>
    </lineage>
</organism>
<reference evidence="1 2" key="1">
    <citation type="journal article" date="2018" name="Nat. Biotechnol.">
        <title>A standardized bacterial taxonomy based on genome phylogeny substantially revises the tree of life.</title>
        <authorList>
            <person name="Parks D.H."/>
            <person name="Chuvochina M."/>
            <person name="Waite D.W."/>
            <person name="Rinke C."/>
            <person name="Skarshewski A."/>
            <person name="Chaumeil P.A."/>
            <person name="Hugenholtz P."/>
        </authorList>
    </citation>
    <scope>NUCLEOTIDE SEQUENCE [LARGE SCALE GENOMIC DNA]</scope>
    <source>
        <strain evidence="1">UBA9375</strain>
    </source>
</reference>
<evidence type="ECO:0000313" key="1">
    <source>
        <dbReference type="EMBL" id="HCO23061.1"/>
    </source>
</evidence>
<proteinExistence type="predicted"/>
<protein>
    <submittedName>
        <fullName evidence="1">Uncharacterized protein</fullName>
    </submittedName>
</protein>